<dbReference type="EMBL" id="CP001739">
    <property type="protein sequence ID" value="ACZ09980.1"/>
    <property type="molecule type" value="Genomic_DNA"/>
</dbReference>
<dbReference type="CDD" id="cd18873">
    <property type="entry name" value="NUDIX_NadM_like"/>
    <property type="match status" value="1"/>
</dbReference>
<name>D1APE6_SEBTE</name>
<dbReference type="AlphaFoldDB" id="D1APE6"/>
<gene>
    <name evidence="3" type="ordered locus">Sterm_3138</name>
</gene>
<dbReference type="InterPro" id="IPR020476">
    <property type="entry name" value="Nudix_hydrolase"/>
</dbReference>
<dbReference type="InterPro" id="IPR036388">
    <property type="entry name" value="WH-like_DNA-bd_sf"/>
</dbReference>
<dbReference type="GO" id="GO:0016787">
    <property type="term" value="F:hydrolase activity"/>
    <property type="evidence" value="ECO:0007669"/>
    <property type="project" value="UniProtKB-KW"/>
</dbReference>
<dbReference type="InterPro" id="IPR054105">
    <property type="entry name" value="WHD_NrtR"/>
</dbReference>
<dbReference type="STRING" id="526218.Sterm_3138"/>
<dbReference type="InterPro" id="IPR015797">
    <property type="entry name" value="NUDIX_hydrolase-like_dom_sf"/>
</dbReference>
<dbReference type="SUPFAM" id="SSF46785">
    <property type="entry name" value="Winged helix' DNA-binding domain"/>
    <property type="match status" value="1"/>
</dbReference>
<dbReference type="InterPro" id="IPR000086">
    <property type="entry name" value="NUDIX_hydrolase_dom"/>
</dbReference>
<keyword evidence="4" id="KW-1185">Reference proteome</keyword>
<dbReference type="eggNOG" id="COG1051">
    <property type="taxonomic scope" value="Bacteria"/>
</dbReference>
<dbReference type="Pfam" id="PF21906">
    <property type="entry name" value="WHD_NrtR"/>
    <property type="match status" value="1"/>
</dbReference>
<dbReference type="KEGG" id="str:Sterm_3138"/>
<dbReference type="PRINTS" id="PR00502">
    <property type="entry name" value="NUDIXFAMILY"/>
</dbReference>
<dbReference type="PANTHER" id="PTHR43736">
    <property type="entry name" value="ADP-RIBOSE PYROPHOSPHATASE"/>
    <property type="match status" value="1"/>
</dbReference>
<dbReference type="HOGENOM" id="CLU_037162_3_0_0"/>
<sequence>MKAEEEKKHISEEEFLKNYDPSEFERPSVTVDNVIFSIFETKTGNYRKNPEQNLYLLLIKRGEHPFINNWALPGGFVRINESVEESAYRELKEETNLDDLYMEQLYTFGNVERDPRMRIISTAYMALIKPENIELKAATDASAVSWFKLTYEFLDNGKFNIKLDNGETVLNAGLIFDNEERGENRIKIAESGELAFDHAKIIGYALMRLRNKIEYTNLVFNLMPEYFTLTELQKVYEIILGKELIKANFRRKIKDLVTETEKFSDEAGHRPSRLFKFNSKVSDI</sequence>
<dbReference type="RefSeq" id="WP_012862562.1">
    <property type="nucleotide sequence ID" value="NC_013517.1"/>
</dbReference>
<dbReference type="InterPro" id="IPR036390">
    <property type="entry name" value="WH_DNA-bd_sf"/>
</dbReference>
<evidence type="ECO:0000313" key="3">
    <source>
        <dbReference type="EMBL" id="ACZ09980.1"/>
    </source>
</evidence>
<proteinExistence type="predicted"/>
<dbReference type="Gene3D" id="3.90.79.10">
    <property type="entry name" value="Nucleoside Triphosphate Pyrophosphohydrolase"/>
    <property type="match status" value="1"/>
</dbReference>
<keyword evidence="1 3" id="KW-0378">Hydrolase</keyword>
<dbReference type="Proteomes" id="UP000000845">
    <property type="component" value="Chromosome"/>
</dbReference>
<reference evidence="3 4" key="2">
    <citation type="journal article" date="2010" name="Stand. Genomic Sci.">
        <title>Complete genome sequence of Sebaldella termitidis type strain (NCTC 11300).</title>
        <authorList>
            <person name="Harmon-Smith M."/>
            <person name="Celia L."/>
            <person name="Chertkov O."/>
            <person name="Lapidus A."/>
            <person name="Copeland A."/>
            <person name="Glavina Del Rio T."/>
            <person name="Nolan M."/>
            <person name="Lucas S."/>
            <person name="Tice H."/>
            <person name="Cheng J.F."/>
            <person name="Han C."/>
            <person name="Detter J.C."/>
            <person name="Bruce D."/>
            <person name="Goodwin L."/>
            <person name="Pitluck S."/>
            <person name="Pati A."/>
            <person name="Liolios K."/>
            <person name="Ivanova N."/>
            <person name="Mavromatis K."/>
            <person name="Mikhailova N."/>
            <person name="Chen A."/>
            <person name="Palaniappan K."/>
            <person name="Land M."/>
            <person name="Hauser L."/>
            <person name="Chang Y.J."/>
            <person name="Jeffries C.D."/>
            <person name="Brettin T."/>
            <person name="Goker M."/>
            <person name="Beck B."/>
            <person name="Bristow J."/>
            <person name="Eisen J.A."/>
            <person name="Markowitz V."/>
            <person name="Hugenholtz P."/>
            <person name="Kyrpides N.C."/>
            <person name="Klenk H.P."/>
            <person name="Chen F."/>
        </authorList>
    </citation>
    <scope>NUCLEOTIDE SEQUENCE [LARGE SCALE GENOMIC DNA]</scope>
    <source>
        <strain evidence="4">ATCC 33386 / NCTC 11300</strain>
    </source>
</reference>
<evidence type="ECO:0000256" key="1">
    <source>
        <dbReference type="ARBA" id="ARBA00022801"/>
    </source>
</evidence>
<dbReference type="Pfam" id="PF00293">
    <property type="entry name" value="NUDIX"/>
    <property type="match status" value="1"/>
</dbReference>
<organism evidence="3 4">
    <name type="scientific">Sebaldella termitidis (strain ATCC 33386 / NCTC 11300)</name>
    <dbReference type="NCBI Taxonomy" id="526218"/>
    <lineage>
        <taxon>Bacteria</taxon>
        <taxon>Fusobacteriati</taxon>
        <taxon>Fusobacteriota</taxon>
        <taxon>Fusobacteriia</taxon>
        <taxon>Fusobacteriales</taxon>
        <taxon>Leptotrichiaceae</taxon>
        <taxon>Sebaldella</taxon>
    </lineage>
</organism>
<dbReference type="SUPFAM" id="SSF55811">
    <property type="entry name" value="Nudix"/>
    <property type="match status" value="1"/>
</dbReference>
<evidence type="ECO:0000259" key="2">
    <source>
        <dbReference type="PROSITE" id="PS51462"/>
    </source>
</evidence>
<evidence type="ECO:0000313" key="4">
    <source>
        <dbReference type="Proteomes" id="UP000000845"/>
    </source>
</evidence>
<protein>
    <submittedName>
        <fullName evidence="3">NUDIX hydrolase</fullName>
    </submittedName>
</protein>
<dbReference type="PROSITE" id="PS51462">
    <property type="entry name" value="NUDIX"/>
    <property type="match status" value="1"/>
</dbReference>
<feature type="domain" description="Nudix hydrolase" evidence="2">
    <location>
        <begin position="29"/>
        <end position="167"/>
    </location>
</feature>
<dbReference type="PANTHER" id="PTHR43736:SF4">
    <property type="entry name" value="SLR1690 PROTEIN"/>
    <property type="match status" value="1"/>
</dbReference>
<dbReference type="Gene3D" id="1.10.10.10">
    <property type="entry name" value="Winged helix-like DNA-binding domain superfamily/Winged helix DNA-binding domain"/>
    <property type="match status" value="1"/>
</dbReference>
<accession>D1APE6</accession>
<reference evidence="4" key="1">
    <citation type="submission" date="2009-09" db="EMBL/GenBank/DDBJ databases">
        <title>The complete chromosome of Sebaldella termitidis ATCC 33386.</title>
        <authorList>
            <consortium name="US DOE Joint Genome Institute (JGI-PGF)"/>
            <person name="Lucas S."/>
            <person name="Copeland A."/>
            <person name="Lapidus A."/>
            <person name="Glavina del Rio T."/>
            <person name="Dalin E."/>
            <person name="Tice H."/>
            <person name="Bruce D."/>
            <person name="Goodwin L."/>
            <person name="Pitluck S."/>
            <person name="Kyrpides N."/>
            <person name="Mavromatis K."/>
            <person name="Ivanova N."/>
            <person name="Mikhailova N."/>
            <person name="Sims D."/>
            <person name="Meincke L."/>
            <person name="Brettin T."/>
            <person name="Detter J.C."/>
            <person name="Han C."/>
            <person name="Larimer F."/>
            <person name="Land M."/>
            <person name="Hauser L."/>
            <person name="Markowitz V."/>
            <person name="Cheng J.F."/>
            <person name="Hugenholtz P."/>
            <person name="Woyke T."/>
            <person name="Wu D."/>
            <person name="Eisen J.A."/>
        </authorList>
    </citation>
    <scope>NUCLEOTIDE SEQUENCE [LARGE SCALE GENOMIC DNA]</scope>
    <source>
        <strain evidence="4">ATCC 33386 / NCTC 11300</strain>
    </source>
</reference>